<evidence type="ECO:0000313" key="1">
    <source>
        <dbReference type="EMBL" id="GIG89778.1"/>
    </source>
</evidence>
<name>A0ABQ4E523_9ACTN</name>
<keyword evidence="2" id="KW-1185">Reference proteome</keyword>
<sequence>MRYPGYRVRVELDGRAAHPAERRWRDAQRDNAAAVDGETTLRYGWTDTTENPCHVARQIANVLRHNGWRASPHPCGPTCRLTDP</sequence>
<proteinExistence type="predicted"/>
<gene>
    <name evidence="1" type="ORF">Pen02_47140</name>
</gene>
<organism evidence="1 2">
    <name type="scientific">Plantactinospora endophytica</name>
    <dbReference type="NCBI Taxonomy" id="673535"/>
    <lineage>
        <taxon>Bacteria</taxon>
        <taxon>Bacillati</taxon>
        <taxon>Actinomycetota</taxon>
        <taxon>Actinomycetes</taxon>
        <taxon>Micromonosporales</taxon>
        <taxon>Micromonosporaceae</taxon>
        <taxon>Plantactinospora</taxon>
    </lineage>
</organism>
<accession>A0ABQ4E523</accession>
<evidence type="ECO:0008006" key="3">
    <source>
        <dbReference type="Google" id="ProtNLM"/>
    </source>
</evidence>
<protein>
    <recommendedName>
        <fullName evidence="3">DUF559 domain-containing protein</fullName>
    </recommendedName>
</protein>
<comment type="caution">
    <text evidence="1">The sequence shown here is derived from an EMBL/GenBank/DDBJ whole genome shotgun (WGS) entry which is preliminary data.</text>
</comment>
<reference evidence="1 2" key="1">
    <citation type="submission" date="2021-01" db="EMBL/GenBank/DDBJ databases">
        <title>Whole genome shotgun sequence of Plantactinospora endophytica NBRC 110450.</title>
        <authorList>
            <person name="Komaki H."/>
            <person name="Tamura T."/>
        </authorList>
    </citation>
    <scope>NUCLEOTIDE SEQUENCE [LARGE SCALE GENOMIC DNA]</scope>
    <source>
        <strain evidence="1 2">NBRC 110450</strain>
    </source>
</reference>
<evidence type="ECO:0000313" key="2">
    <source>
        <dbReference type="Proteomes" id="UP000646749"/>
    </source>
</evidence>
<dbReference type="Proteomes" id="UP000646749">
    <property type="component" value="Unassembled WGS sequence"/>
</dbReference>
<dbReference type="RefSeq" id="WP_203868183.1">
    <property type="nucleotide sequence ID" value="NZ_BONW01000021.1"/>
</dbReference>
<dbReference type="EMBL" id="BONW01000021">
    <property type="protein sequence ID" value="GIG89778.1"/>
    <property type="molecule type" value="Genomic_DNA"/>
</dbReference>